<dbReference type="GO" id="GO:0005829">
    <property type="term" value="C:cytosol"/>
    <property type="evidence" value="ECO:0007669"/>
    <property type="project" value="GOC"/>
</dbReference>
<dbReference type="InterPro" id="IPR045126">
    <property type="entry name" value="TRAPPC10/Trs130"/>
</dbReference>
<feature type="compositionally biased region" description="Basic and acidic residues" evidence="4">
    <location>
        <begin position="1448"/>
        <end position="1459"/>
    </location>
</feature>
<dbReference type="Pfam" id="PF24965">
    <property type="entry name" value="TRS130_4HB"/>
    <property type="match status" value="1"/>
</dbReference>
<feature type="region of interest" description="Disordered" evidence="4">
    <location>
        <begin position="1448"/>
        <end position="1477"/>
    </location>
</feature>
<dbReference type="InterPro" id="IPR055504">
    <property type="entry name" value="DUF7076"/>
</dbReference>
<feature type="domain" description="TRAPPC10/Trs130 N-terminal" evidence="6">
    <location>
        <begin position="98"/>
        <end position="422"/>
    </location>
</feature>
<dbReference type="InterPro" id="IPR022233">
    <property type="entry name" value="TRAPPC10/Trs130_C"/>
</dbReference>
<evidence type="ECO:0000256" key="2">
    <source>
        <dbReference type="ARBA" id="ARBA00022448"/>
    </source>
</evidence>
<evidence type="ECO:0000259" key="7">
    <source>
        <dbReference type="Pfam" id="PF23273"/>
    </source>
</evidence>
<dbReference type="OrthoDB" id="10256906at2759"/>
<feature type="compositionally biased region" description="Low complexity" evidence="4">
    <location>
        <begin position="184"/>
        <end position="197"/>
    </location>
</feature>
<dbReference type="Pfam" id="PF23036">
    <property type="entry name" value="TRAPPC10_1st"/>
    <property type="match status" value="1"/>
</dbReference>
<dbReference type="Proteomes" id="UP000800092">
    <property type="component" value="Unassembled WGS sequence"/>
</dbReference>
<evidence type="ECO:0000256" key="1">
    <source>
        <dbReference type="ARBA" id="ARBA00004555"/>
    </source>
</evidence>
<dbReference type="GO" id="GO:1990071">
    <property type="term" value="C:TRAPPII protein complex"/>
    <property type="evidence" value="ECO:0007669"/>
    <property type="project" value="InterPro"/>
</dbReference>
<dbReference type="GO" id="GO:0006891">
    <property type="term" value="P:intra-Golgi vesicle-mediated transport"/>
    <property type="evidence" value="ECO:0007669"/>
    <property type="project" value="TreeGrafter"/>
</dbReference>
<feature type="compositionally biased region" description="Polar residues" evidence="4">
    <location>
        <begin position="237"/>
        <end position="248"/>
    </location>
</feature>
<proteinExistence type="predicted"/>
<evidence type="ECO:0000259" key="8">
    <source>
        <dbReference type="Pfam" id="PF23274"/>
    </source>
</evidence>
<feature type="domain" description="DUF7077" evidence="8">
    <location>
        <begin position="998"/>
        <end position="1117"/>
    </location>
</feature>
<evidence type="ECO:0000259" key="6">
    <source>
        <dbReference type="Pfam" id="PF23036"/>
    </source>
</evidence>
<feature type="compositionally biased region" description="Low complexity" evidence="4">
    <location>
        <begin position="442"/>
        <end position="453"/>
    </location>
</feature>
<feature type="domain" description="TRAPPC10/Trs130 C-terminal" evidence="5">
    <location>
        <begin position="1328"/>
        <end position="1488"/>
    </location>
</feature>
<dbReference type="Pfam" id="PF23274">
    <property type="entry name" value="DUF7077"/>
    <property type="match status" value="1"/>
</dbReference>
<dbReference type="PANTHER" id="PTHR13251">
    <property type="entry name" value="EPILEPSY HOLOPROSENCEPHALY CANDIDATE 1/TMEM1"/>
    <property type="match status" value="1"/>
</dbReference>
<feature type="compositionally biased region" description="Polar residues" evidence="4">
    <location>
        <begin position="173"/>
        <end position="183"/>
    </location>
</feature>
<dbReference type="InterPro" id="IPR056913">
    <property type="entry name" value="TRAPPC10/Trs130_N"/>
</dbReference>
<accession>A0A6A6H2F3</accession>
<feature type="compositionally biased region" description="Polar residues" evidence="4">
    <location>
        <begin position="538"/>
        <end position="550"/>
    </location>
</feature>
<reference evidence="9" key="1">
    <citation type="journal article" date="2020" name="Stud. Mycol.">
        <title>101 Dothideomycetes genomes: a test case for predicting lifestyles and emergence of pathogens.</title>
        <authorList>
            <person name="Haridas S."/>
            <person name="Albert R."/>
            <person name="Binder M."/>
            <person name="Bloem J."/>
            <person name="Labutti K."/>
            <person name="Salamov A."/>
            <person name="Andreopoulos B."/>
            <person name="Baker S."/>
            <person name="Barry K."/>
            <person name="Bills G."/>
            <person name="Bluhm B."/>
            <person name="Cannon C."/>
            <person name="Castanera R."/>
            <person name="Culley D."/>
            <person name="Daum C."/>
            <person name="Ezra D."/>
            <person name="Gonzalez J."/>
            <person name="Henrissat B."/>
            <person name="Kuo A."/>
            <person name="Liang C."/>
            <person name="Lipzen A."/>
            <person name="Lutzoni F."/>
            <person name="Magnuson J."/>
            <person name="Mondo S."/>
            <person name="Nolan M."/>
            <person name="Ohm R."/>
            <person name="Pangilinan J."/>
            <person name="Park H.-J."/>
            <person name="Ramirez L."/>
            <person name="Alfaro M."/>
            <person name="Sun H."/>
            <person name="Tritt A."/>
            <person name="Yoshinaga Y."/>
            <person name="Zwiers L.-H."/>
            <person name="Turgeon B."/>
            <person name="Goodwin S."/>
            <person name="Spatafora J."/>
            <person name="Crous P."/>
            <person name="Grigoriev I."/>
        </authorList>
    </citation>
    <scope>NUCLEOTIDE SEQUENCE</scope>
    <source>
        <strain evidence="9">Tuck. ex Michener</strain>
    </source>
</reference>
<organism evidence="9 10">
    <name type="scientific">Viridothelium virens</name>
    <name type="common">Speckled blister lichen</name>
    <name type="synonym">Trypethelium virens</name>
    <dbReference type="NCBI Taxonomy" id="1048519"/>
    <lineage>
        <taxon>Eukaryota</taxon>
        <taxon>Fungi</taxon>
        <taxon>Dikarya</taxon>
        <taxon>Ascomycota</taxon>
        <taxon>Pezizomycotina</taxon>
        <taxon>Dothideomycetes</taxon>
        <taxon>Dothideomycetes incertae sedis</taxon>
        <taxon>Trypetheliales</taxon>
        <taxon>Trypetheliaceae</taxon>
        <taxon>Viridothelium</taxon>
    </lineage>
</organism>
<feature type="region of interest" description="Disordered" evidence="4">
    <location>
        <begin position="669"/>
        <end position="688"/>
    </location>
</feature>
<evidence type="ECO:0000256" key="3">
    <source>
        <dbReference type="ARBA" id="ARBA00023034"/>
    </source>
</evidence>
<feature type="region of interest" description="Disordered" evidence="4">
    <location>
        <begin position="171"/>
        <end position="197"/>
    </location>
</feature>
<dbReference type="InterPro" id="IPR055505">
    <property type="entry name" value="DUF7077"/>
</dbReference>
<protein>
    <recommendedName>
        <fullName evidence="11">TMEM1 family protein-like protein</fullName>
    </recommendedName>
</protein>
<evidence type="ECO:0000313" key="10">
    <source>
        <dbReference type="Proteomes" id="UP000800092"/>
    </source>
</evidence>
<evidence type="ECO:0008006" key="11">
    <source>
        <dbReference type="Google" id="ProtNLM"/>
    </source>
</evidence>
<keyword evidence="3" id="KW-0333">Golgi apparatus</keyword>
<dbReference type="EMBL" id="ML991819">
    <property type="protein sequence ID" value="KAF2232051.1"/>
    <property type="molecule type" value="Genomic_DNA"/>
</dbReference>
<sequence>MNATNNRLASVEYDDSDGLFPLVSEQLRARLPLRNLNWKSPSRPLRSIDALHVELIPTYGQQNHSVNLTVPGTSGAGSKNVEARQNAPVALPSPRRHQIPGLHQTPYLRIYLLRCDDKEIYKSNARKQLRDWVKEHTPPSHSFSASQQENHDAFEWLILHVIVPDTAAANEPRFSSTTSNPNATSDKSSSSSRWTGKGSSTIYERLKTDFNESGKNAADRIAQVRLSKTTAPPPTIPSTVSSAPSYETSPQEQEQAWDDFIIKMKALILMSFDLRVAQYEEDIREREAQRSLPGWNFCTFFLLKEGLARGFESVGLVDDALVGYDELSVGLDMIIRDQASDAPNNQAASFLKFTEDLNNLVQTTSSTHEKEQQAMLRLFEQPLSPAGKDYRELILSNNISVFDFECYIFSRQMALLLRRSNIRRHTAKPGMDKRSYSEPPMSQRLSSQASSPSLAYRADETEDLASLVELCARALSFIPAGARLMRGEINEASASGGGKHSQSTIENLVSSWIYAAAQQVLSESATASLPASVFQEGPDSNSSGKSFSHGKQQDQKGFPSRTSSLQSRRSGSVEPPWANTPATSLTVFDSTAFDGGPRTAKEKSAKEKSDTIYNLNLEQLAAHRAELYLLQRRILEQTGSPYGWQVGWPAILRAHSDKTVPLSEVELDTASEDQSIRHNENLESLRPPSESEGLCVQALITAVQSLDAFRALYVSLSERASKHCSFARLPKMAQQVLGDLAVLKFETGDYAMAAAYFQRITPLYAEDGWSLIEVTMLKTYAQCLKILHRRDEYARVLLNLLAKAAAMEKSRSKSQRKQVYSSPEEASNWLDDEKSNVVGQMTELIKFSSDLPYKITVSMTKYFDAVRVDPTVHHFHDQDGFEMQIKFRYLFEDDLEADTVKLRLVSTAAGQMRELWLQGNPSVRIKKGEQLLWLGTNVSTPGHFNLERLVIEAKKVVFIHEFAPKPAASTTLNLTTSSAQLSATSINAPRVLCYPRSGALDVTVALGRFIYIDKTRTIEVTIHTADNQISSLEVRLRAGSAGLRLHTNKAKAIKGDVDIQDKSNIGTIKFADIPVNSTLAIQVPYDVETTLREISIRPEATYTTERGEFVFLGNATISVELPLDVNVFDVFKEQALFSKFTVRAATRIPLQLLSIELEKSSHFVVASPSRSTPPSLVFPRGPASFTYKIVKIASGLSSTPETPLILTIKYRCIDEDILERVQDLFRTELNTSSIADLAPILVPTLRTRMMSGVPDADYERAAMLKTARLGSFEEMGWSEIIAGLPKARREAVSSWLQKWHDRSTIELKTPVDSDYTTSHPPRTIIIAVDVPTIQVLHTASLSLPNLSSPNSTQPPLAAVGQALRADLHIRHTRHWDRNNTLASTANLSHPSDPLDFVYDIHANPDIWLLGGERRAHFSAREGETKTFALMLIPLVPGRHMLPRVEIRVRGQRPRGEEKGQQQGSGREGGSSVSCETDYQSQAETVMVIADVKGTTVDLRVSGQAESDAVLVGSEERRGEAGRVTG</sequence>
<feature type="domain" description="DUF7076" evidence="7">
    <location>
        <begin position="845"/>
        <end position="962"/>
    </location>
</feature>
<gene>
    <name evidence="9" type="ORF">EV356DRAFT_525383</name>
</gene>
<name>A0A6A6H2F3_VIRVR</name>
<evidence type="ECO:0000256" key="4">
    <source>
        <dbReference type="SAM" id="MobiDB-lite"/>
    </source>
</evidence>
<dbReference type="GO" id="GO:0034498">
    <property type="term" value="P:early endosome to Golgi transport"/>
    <property type="evidence" value="ECO:0007669"/>
    <property type="project" value="TreeGrafter"/>
</dbReference>
<evidence type="ECO:0000313" key="9">
    <source>
        <dbReference type="EMBL" id="KAF2232051.1"/>
    </source>
</evidence>
<feature type="compositionally biased region" description="Basic and acidic residues" evidence="4">
    <location>
        <begin position="674"/>
        <end position="683"/>
    </location>
</feature>
<keyword evidence="2" id="KW-0813">Transport</keyword>
<comment type="subcellular location">
    <subcellularLocation>
        <location evidence="1">Golgi apparatus</location>
    </subcellularLocation>
</comment>
<evidence type="ECO:0000259" key="5">
    <source>
        <dbReference type="Pfam" id="PF12584"/>
    </source>
</evidence>
<dbReference type="Pfam" id="PF12584">
    <property type="entry name" value="TRAPPC10"/>
    <property type="match status" value="1"/>
</dbReference>
<feature type="compositionally biased region" description="Basic and acidic residues" evidence="4">
    <location>
        <begin position="599"/>
        <end position="608"/>
    </location>
</feature>
<feature type="compositionally biased region" description="Polar residues" evidence="4">
    <location>
        <begin position="580"/>
        <end position="589"/>
    </location>
</feature>
<feature type="compositionally biased region" description="Polar residues" evidence="4">
    <location>
        <begin position="560"/>
        <end position="570"/>
    </location>
</feature>
<keyword evidence="10" id="KW-1185">Reference proteome</keyword>
<feature type="region of interest" description="Disordered" evidence="4">
    <location>
        <begin position="427"/>
        <end position="453"/>
    </location>
</feature>
<feature type="region of interest" description="Disordered" evidence="4">
    <location>
        <begin position="225"/>
        <end position="248"/>
    </location>
</feature>
<dbReference type="PANTHER" id="PTHR13251:SF3">
    <property type="entry name" value="TRAFFICKING PROTEIN PARTICLE COMPLEX SUBUNIT 10"/>
    <property type="match status" value="1"/>
</dbReference>
<feature type="region of interest" description="Disordered" evidence="4">
    <location>
        <begin position="532"/>
        <end position="608"/>
    </location>
</feature>
<dbReference type="Pfam" id="PF23273">
    <property type="entry name" value="DUF7076"/>
    <property type="match status" value="1"/>
</dbReference>